<dbReference type="InterPro" id="IPR003838">
    <property type="entry name" value="ABC3_permease_C"/>
</dbReference>
<comment type="subcellular location">
    <subcellularLocation>
        <location evidence="1">Cell membrane</location>
        <topology evidence="1">Multi-pass membrane protein</topology>
    </subcellularLocation>
</comment>
<evidence type="ECO:0000256" key="7">
    <source>
        <dbReference type="SAM" id="Phobius"/>
    </source>
</evidence>
<keyword evidence="4 7" id="KW-0812">Transmembrane</keyword>
<dbReference type="InterPro" id="IPR051125">
    <property type="entry name" value="ABC-4/HrtB_transporter"/>
</dbReference>
<evidence type="ECO:0000256" key="5">
    <source>
        <dbReference type="ARBA" id="ARBA00022989"/>
    </source>
</evidence>
<evidence type="ECO:0000256" key="4">
    <source>
        <dbReference type="ARBA" id="ARBA00022692"/>
    </source>
</evidence>
<proteinExistence type="predicted"/>
<organism evidence="9 10">
    <name type="scientific">Chroococcidiopsis cubana SAG 39.79</name>
    <dbReference type="NCBI Taxonomy" id="388085"/>
    <lineage>
        <taxon>Bacteria</taxon>
        <taxon>Bacillati</taxon>
        <taxon>Cyanobacteriota</taxon>
        <taxon>Cyanophyceae</taxon>
        <taxon>Chroococcidiopsidales</taxon>
        <taxon>Chroococcidiopsidaceae</taxon>
        <taxon>Chroococcidiopsis</taxon>
    </lineage>
</organism>
<dbReference type="PANTHER" id="PTHR43738:SF1">
    <property type="entry name" value="HEMIN TRANSPORT SYSTEM PERMEASE PROTEIN HRTB-RELATED"/>
    <property type="match status" value="1"/>
</dbReference>
<dbReference type="Pfam" id="PF02687">
    <property type="entry name" value="FtsX"/>
    <property type="match status" value="1"/>
</dbReference>
<dbReference type="RefSeq" id="WP_199755440.1">
    <property type="nucleotide sequence ID" value="NZ_JAVKZF010000001.1"/>
</dbReference>
<dbReference type="InterPro" id="IPR005891">
    <property type="entry name" value="DevC"/>
</dbReference>
<dbReference type="EMBL" id="RSCK01000009">
    <property type="protein sequence ID" value="RUT13014.1"/>
    <property type="molecule type" value="Genomic_DNA"/>
</dbReference>
<keyword evidence="6 7" id="KW-0472">Membrane</keyword>
<sequence length="388" mass="43551">MRKFIQRKIPLAWLQLTREKPRLLVALAGIAFADILMFMQLAFQQALFDSNVRLHSSLDGEIVLINPQSNAINFLESFSQRRLYQTLALSEVASVHPIYLGLTEWKNPETRALAEVLVIGTNPRDRVFNLPGIQQNIEKIKLPDVVLFDRGSRPEFGAIASEFEQGKKITAEVGGRRIKVGGIAELGASFGSDGNLITSDQNFLRLFKNRKYGLIDLGVIKLKPAANAEIVLEKLRQYLPDDVKVFSKQEFIDYEKDYWARSTPIGFIFTLGTIMGFIVGTVIVYQILYSEVSDHLSEYATLKAMGYTQTYLLLVVFQEALILASLGYVPGFAFAILQYNLARNATLLPIFMTASRAVMVFLLTVLMCFISGFIAVRKLRSADPADIF</sequence>
<feature type="transmembrane region" description="Helical" evidence="7">
    <location>
        <begin position="357"/>
        <end position="376"/>
    </location>
</feature>
<accession>A0AB37UNJ6</accession>
<keyword evidence="2" id="KW-0813">Transport</keyword>
<protein>
    <submittedName>
        <fullName evidence="9">ABC transporter</fullName>
    </submittedName>
</protein>
<name>A0AB37UNJ6_9CYAN</name>
<keyword evidence="3" id="KW-1003">Cell membrane</keyword>
<feature type="transmembrane region" description="Helical" evidence="7">
    <location>
        <begin position="265"/>
        <end position="289"/>
    </location>
</feature>
<comment type="caution">
    <text evidence="9">The sequence shown here is derived from an EMBL/GenBank/DDBJ whole genome shotgun (WGS) entry which is preliminary data.</text>
</comment>
<feature type="domain" description="ABC3 transporter permease C-terminal" evidence="8">
    <location>
        <begin position="274"/>
        <end position="384"/>
    </location>
</feature>
<dbReference type="NCBIfam" id="TIGR01185">
    <property type="entry name" value="devC"/>
    <property type="match status" value="1"/>
</dbReference>
<keyword evidence="10" id="KW-1185">Reference proteome</keyword>
<feature type="transmembrane region" description="Helical" evidence="7">
    <location>
        <begin position="21"/>
        <end position="43"/>
    </location>
</feature>
<dbReference type="Proteomes" id="UP000282574">
    <property type="component" value="Unassembled WGS sequence"/>
</dbReference>
<dbReference type="AlphaFoldDB" id="A0AB37UNJ6"/>
<evidence type="ECO:0000313" key="9">
    <source>
        <dbReference type="EMBL" id="RUT13014.1"/>
    </source>
</evidence>
<dbReference type="PANTHER" id="PTHR43738">
    <property type="entry name" value="ABC TRANSPORTER, MEMBRANE PROTEIN"/>
    <property type="match status" value="1"/>
</dbReference>
<evidence type="ECO:0000256" key="3">
    <source>
        <dbReference type="ARBA" id="ARBA00022475"/>
    </source>
</evidence>
<feature type="transmembrane region" description="Helical" evidence="7">
    <location>
        <begin position="310"/>
        <end position="337"/>
    </location>
</feature>
<dbReference type="PIRSF" id="PIRSF031773">
    <property type="entry name" value="DevC"/>
    <property type="match status" value="1"/>
</dbReference>
<evidence type="ECO:0000256" key="2">
    <source>
        <dbReference type="ARBA" id="ARBA00022448"/>
    </source>
</evidence>
<reference evidence="9 10" key="1">
    <citation type="journal article" date="2019" name="Genome Biol. Evol.">
        <title>Day and night: Metabolic profiles and evolutionary relationships of six axenic non-marine cyanobacteria.</title>
        <authorList>
            <person name="Will S.E."/>
            <person name="Henke P."/>
            <person name="Boedeker C."/>
            <person name="Huang S."/>
            <person name="Brinkmann H."/>
            <person name="Rohde M."/>
            <person name="Jarek M."/>
            <person name="Friedl T."/>
            <person name="Seufert S."/>
            <person name="Schumacher M."/>
            <person name="Overmann J."/>
            <person name="Neumann-Schaal M."/>
            <person name="Petersen J."/>
        </authorList>
    </citation>
    <scope>NUCLEOTIDE SEQUENCE [LARGE SCALE GENOMIC DNA]</scope>
    <source>
        <strain evidence="9 10">SAG 39.79</strain>
    </source>
</reference>
<evidence type="ECO:0000256" key="6">
    <source>
        <dbReference type="ARBA" id="ARBA00023136"/>
    </source>
</evidence>
<evidence type="ECO:0000256" key="1">
    <source>
        <dbReference type="ARBA" id="ARBA00004651"/>
    </source>
</evidence>
<evidence type="ECO:0000313" key="10">
    <source>
        <dbReference type="Proteomes" id="UP000282574"/>
    </source>
</evidence>
<keyword evidence="5 7" id="KW-1133">Transmembrane helix</keyword>
<dbReference type="GO" id="GO:0005886">
    <property type="term" value="C:plasma membrane"/>
    <property type="evidence" value="ECO:0007669"/>
    <property type="project" value="UniProtKB-SubCell"/>
</dbReference>
<evidence type="ECO:0000259" key="8">
    <source>
        <dbReference type="Pfam" id="PF02687"/>
    </source>
</evidence>
<gene>
    <name evidence="9" type="ORF">DSM107010_15700</name>
</gene>